<name>A0ABR3FG02_9AGAR</name>
<accession>A0ABR3FG02</accession>
<gene>
    <name evidence="3" type="ORF">V5O48_007933</name>
</gene>
<evidence type="ECO:0000313" key="4">
    <source>
        <dbReference type="Proteomes" id="UP001465976"/>
    </source>
</evidence>
<feature type="transmembrane region" description="Helical" evidence="2">
    <location>
        <begin position="12"/>
        <end position="33"/>
    </location>
</feature>
<keyword evidence="2" id="KW-0812">Transmembrane</keyword>
<keyword evidence="2" id="KW-1133">Transmembrane helix</keyword>
<feature type="region of interest" description="Disordered" evidence="1">
    <location>
        <begin position="79"/>
        <end position="117"/>
    </location>
</feature>
<evidence type="ECO:0000256" key="1">
    <source>
        <dbReference type="SAM" id="MobiDB-lite"/>
    </source>
</evidence>
<proteinExistence type="predicted"/>
<keyword evidence="4" id="KW-1185">Reference proteome</keyword>
<evidence type="ECO:0000313" key="3">
    <source>
        <dbReference type="EMBL" id="KAL0574011.1"/>
    </source>
</evidence>
<feature type="transmembrane region" description="Helical" evidence="2">
    <location>
        <begin position="53"/>
        <end position="71"/>
    </location>
</feature>
<feature type="compositionally biased region" description="Low complexity" evidence="1">
    <location>
        <begin position="83"/>
        <end position="92"/>
    </location>
</feature>
<sequence>MPFNTAALRIGLYFALSLFAIVLLGLCAARINYTTNLPAGDPLNGGVHFYDPIVAELLATSILTMLWSWFITTAPPQAPTPTPAGATFPPAASLNNAESSPPSSPSPGSTGPPSPSS</sequence>
<evidence type="ECO:0000256" key="2">
    <source>
        <dbReference type="SAM" id="Phobius"/>
    </source>
</evidence>
<dbReference type="EMBL" id="JBAHYK010000439">
    <property type="protein sequence ID" value="KAL0574011.1"/>
    <property type="molecule type" value="Genomic_DNA"/>
</dbReference>
<feature type="compositionally biased region" description="Pro residues" evidence="1">
    <location>
        <begin position="102"/>
        <end position="117"/>
    </location>
</feature>
<reference evidence="3 4" key="1">
    <citation type="submission" date="2024-02" db="EMBL/GenBank/DDBJ databases">
        <title>A draft genome for the cacao thread blight pathogen Marasmius crinis-equi.</title>
        <authorList>
            <person name="Cohen S.P."/>
            <person name="Baruah I.K."/>
            <person name="Amoako-Attah I."/>
            <person name="Bukari Y."/>
            <person name="Meinhardt L.W."/>
            <person name="Bailey B.A."/>
        </authorList>
    </citation>
    <scope>NUCLEOTIDE SEQUENCE [LARGE SCALE GENOMIC DNA]</scope>
    <source>
        <strain evidence="3 4">GH-76</strain>
    </source>
</reference>
<organism evidence="3 4">
    <name type="scientific">Marasmius crinis-equi</name>
    <dbReference type="NCBI Taxonomy" id="585013"/>
    <lineage>
        <taxon>Eukaryota</taxon>
        <taxon>Fungi</taxon>
        <taxon>Dikarya</taxon>
        <taxon>Basidiomycota</taxon>
        <taxon>Agaricomycotina</taxon>
        <taxon>Agaricomycetes</taxon>
        <taxon>Agaricomycetidae</taxon>
        <taxon>Agaricales</taxon>
        <taxon>Marasmiineae</taxon>
        <taxon>Marasmiaceae</taxon>
        <taxon>Marasmius</taxon>
    </lineage>
</organism>
<comment type="caution">
    <text evidence="3">The sequence shown here is derived from an EMBL/GenBank/DDBJ whole genome shotgun (WGS) entry which is preliminary data.</text>
</comment>
<protein>
    <submittedName>
        <fullName evidence="3">Uncharacterized protein</fullName>
    </submittedName>
</protein>
<dbReference type="Proteomes" id="UP001465976">
    <property type="component" value="Unassembled WGS sequence"/>
</dbReference>
<keyword evidence="2" id="KW-0472">Membrane</keyword>